<dbReference type="Proteomes" id="UP001476798">
    <property type="component" value="Unassembled WGS sequence"/>
</dbReference>
<evidence type="ECO:0000313" key="1">
    <source>
        <dbReference type="EMBL" id="MEQ2159458.1"/>
    </source>
</evidence>
<keyword evidence="2" id="KW-1185">Reference proteome</keyword>
<sequence>MELGQTHNSEELQTVLKINGTSTKVLCLLQVINNLAVNGWLIPNYSHLYKTPDSRRFITLEVMAPDNPKNVERDVSLMFVSHYWLDLGGSQMPGFCLPNSDQSAARNMFT</sequence>
<comment type="caution">
    <text evidence="1">The sequence shown here is derived from an EMBL/GenBank/DDBJ whole genome shotgun (WGS) entry which is preliminary data.</text>
</comment>
<reference evidence="1 2" key="1">
    <citation type="submission" date="2021-06" db="EMBL/GenBank/DDBJ databases">
        <authorList>
            <person name="Palmer J.M."/>
        </authorList>
    </citation>
    <scope>NUCLEOTIDE SEQUENCE [LARGE SCALE GENOMIC DNA]</scope>
    <source>
        <strain evidence="1 2">GA_2019</strain>
        <tissue evidence="1">Muscle</tissue>
    </source>
</reference>
<accession>A0ABV0MK55</accession>
<gene>
    <name evidence="1" type="ORF">GOODEAATRI_023059</name>
</gene>
<dbReference type="EMBL" id="JAHRIO010002431">
    <property type="protein sequence ID" value="MEQ2159458.1"/>
    <property type="molecule type" value="Genomic_DNA"/>
</dbReference>
<proteinExistence type="predicted"/>
<name>A0ABV0MK55_9TELE</name>
<protein>
    <submittedName>
        <fullName evidence="1">Uncharacterized protein</fullName>
    </submittedName>
</protein>
<evidence type="ECO:0000313" key="2">
    <source>
        <dbReference type="Proteomes" id="UP001476798"/>
    </source>
</evidence>
<organism evidence="1 2">
    <name type="scientific">Goodea atripinnis</name>
    <dbReference type="NCBI Taxonomy" id="208336"/>
    <lineage>
        <taxon>Eukaryota</taxon>
        <taxon>Metazoa</taxon>
        <taxon>Chordata</taxon>
        <taxon>Craniata</taxon>
        <taxon>Vertebrata</taxon>
        <taxon>Euteleostomi</taxon>
        <taxon>Actinopterygii</taxon>
        <taxon>Neopterygii</taxon>
        <taxon>Teleostei</taxon>
        <taxon>Neoteleostei</taxon>
        <taxon>Acanthomorphata</taxon>
        <taxon>Ovalentaria</taxon>
        <taxon>Atherinomorphae</taxon>
        <taxon>Cyprinodontiformes</taxon>
        <taxon>Goodeidae</taxon>
        <taxon>Goodea</taxon>
    </lineage>
</organism>